<evidence type="ECO:0000313" key="2">
    <source>
        <dbReference type="EMBL" id="AGF49318.1"/>
    </source>
</evidence>
<keyword evidence="2" id="KW-0378">Hydrolase</keyword>
<dbReference type="AlphaFoldDB" id="M1L9W7"/>
<dbReference type="EC" id="3.1.13.1" evidence="2"/>
<proteinExistence type="predicted"/>
<protein>
    <submittedName>
        <fullName evidence="2">Exoribonuclease II</fullName>
        <ecNumber evidence="2">3.1.13.1</ecNumber>
    </submittedName>
</protein>
<organism evidence="2 3">
    <name type="scientific">Candidatus Kinetoplastidibacterium galati TCC219</name>
    <dbReference type="NCBI Taxonomy" id="1208921"/>
    <lineage>
        <taxon>Bacteria</taxon>
        <taxon>Pseudomonadati</taxon>
        <taxon>Pseudomonadota</taxon>
        <taxon>Betaproteobacteria</taxon>
        <taxon>Candidatus Kinetoplastidibacterium</taxon>
    </lineage>
</organism>
<evidence type="ECO:0000313" key="3">
    <source>
        <dbReference type="Proteomes" id="UP000011658"/>
    </source>
</evidence>
<dbReference type="OrthoDB" id="5288992at2"/>
<dbReference type="EMBL" id="CP003806">
    <property type="protein sequence ID" value="AGF49318.1"/>
    <property type="molecule type" value="Genomic_DNA"/>
</dbReference>
<dbReference type="PANTHER" id="PTHR23355:SF9">
    <property type="entry name" value="DIS3-LIKE EXONUCLEASE 2"/>
    <property type="match status" value="1"/>
</dbReference>
<dbReference type="GO" id="GO:0006402">
    <property type="term" value="P:mRNA catabolic process"/>
    <property type="evidence" value="ECO:0007669"/>
    <property type="project" value="TreeGrafter"/>
</dbReference>
<evidence type="ECO:0000259" key="1">
    <source>
        <dbReference type="SMART" id="SM00955"/>
    </source>
</evidence>
<dbReference type="InterPro" id="IPR050180">
    <property type="entry name" value="RNR_Ribonuclease"/>
</dbReference>
<dbReference type="SUPFAM" id="SSF50249">
    <property type="entry name" value="Nucleic acid-binding proteins"/>
    <property type="match status" value="1"/>
</dbReference>
<dbReference type="GO" id="GO:0003723">
    <property type="term" value="F:RNA binding"/>
    <property type="evidence" value="ECO:0007669"/>
    <property type="project" value="InterPro"/>
</dbReference>
<dbReference type="PATRIC" id="fig|1208921.3.peg.609"/>
<dbReference type="PANTHER" id="PTHR23355">
    <property type="entry name" value="RIBONUCLEASE"/>
    <property type="match status" value="1"/>
</dbReference>
<feature type="domain" description="RNB" evidence="1">
    <location>
        <begin position="237"/>
        <end position="518"/>
    </location>
</feature>
<keyword evidence="3" id="KW-1185">Reference proteome</keyword>
<dbReference type="SMART" id="SM00955">
    <property type="entry name" value="RNB"/>
    <property type="match status" value="1"/>
</dbReference>
<dbReference type="InterPro" id="IPR001900">
    <property type="entry name" value="RNase_II/R"/>
</dbReference>
<accession>M1L9W7</accession>
<dbReference type="KEGG" id="kga:ST1E_0049"/>
<dbReference type="STRING" id="1208921.ST1E_0049"/>
<reference evidence="2 3" key="1">
    <citation type="journal article" date="2013" name="Genome Biol. Evol.">
        <title>Genome evolution and phylogenomic analysis of candidatus kinetoplastibacterium, the betaproteobacterial endosymbionts of strigomonas and angomonas.</title>
        <authorList>
            <person name="Alves J.M."/>
            <person name="Serrano M.G."/>
            <person name="Maia da Silva F."/>
            <person name="Voegtly L.J."/>
            <person name="Matveyev A.V."/>
            <person name="Teixeira M.M."/>
            <person name="Camargo E.P."/>
            <person name="Buck G.A."/>
        </authorList>
    </citation>
    <scope>NUCLEOTIDE SEQUENCE [LARGE SCALE GENOMIC DNA]</scope>
    <source>
        <strain evidence="2 3">TCC219</strain>
    </source>
</reference>
<dbReference type="Proteomes" id="UP000011658">
    <property type="component" value="Chromosome"/>
</dbReference>
<name>M1L9W7_9PROT</name>
<dbReference type="eggNOG" id="COG0557">
    <property type="taxonomic scope" value="Bacteria"/>
</dbReference>
<sequence>MNMYVFYDEGNAFKTGSVISETDNTLQVISEHGKHIKIKQSNCLFKFDSPDPLTLMKEAVILSKEIDTNFLWECSPNNNFNAIDLATEYFGHNPTNIEYVSVLILLHNSPIYFYKKGTGKYISATQSAISSALINIEKKKLIEQEQEYLKNQMTNGILPKIICENAELLITNPDKKSIYWKALNAACIELQKSPEQLLLSLKTWPSPLTLFKKRFIYVNFPNGLDFPEFDDIRVIKNLDLSDNEIYSIDDKNTTEIDDGLSVKELENGEIEVGIHIAAPGLGINPGSTYDRNARFRASTVYMPSEKIQMQPDEIIKKFSLAKGKEVPALSLYVVFDRNCIITKSRSCTELVKVKENLRINHLEEEYTESNLDNPEKDIIYSHWIRPLWKIAKKLNSARQINRGFPDNNSYTDFSFYLEGDTNDPNSIVHIEKRRRNSPINLVVSEFMILANNLWGGLLKKYNVPGIYRSQQPMSRVKIGTIPLPHSGIGVPQYIWSTSPLRRYIDLVNQWQLISIVENEIAAPLFSPFRSRGNDLLSIIQEFEIRYSAISNFQNEIENYWSIKWLIQNGIKRTNAHVIKDNLVKLSEVPIFADIMGMPKNLKGTIIEVEITDIDELNCKLICKYIK</sequence>
<dbReference type="RefSeq" id="WP_015389802.1">
    <property type="nucleotide sequence ID" value="NC_020284.1"/>
</dbReference>
<dbReference type="HOGENOM" id="CLU_438650_0_0_4"/>
<dbReference type="GO" id="GO:0008859">
    <property type="term" value="F:exoribonuclease II activity"/>
    <property type="evidence" value="ECO:0007669"/>
    <property type="project" value="UniProtKB-EC"/>
</dbReference>
<gene>
    <name evidence="2" type="ORF">ST1E_0049</name>
</gene>
<dbReference type="InterPro" id="IPR012340">
    <property type="entry name" value="NA-bd_OB-fold"/>
</dbReference>
<dbReference type="Pfam" id="PF00773">
    <property type="entry name" value="RNB"/>
    <property type="match status" value="1"/>
</dbReference>
<dbReference type="GO" id="GO:0005829">
    <property type="term" value="C:cytosol"/>
    <property type="evidence" value="ECO:0007669"/>
    <property type="project" value="TreeGrafter"/>
</dbReference>